<organism evidence="1 2">
    <name type="scientific">Striga hermonthica</name>
    <name type="common">Purple witchweed</name>
    <name type="synonym">Buchnera hermonthica</name>
    <dbReference type="NCBI Taxonomy" id="68872"/>
    <lineage>
        <taxon>Eukaryota</taxon>
        <taxon>Viridiplantae</taxon>
        <taxon>Streptophyta</taxon>
        <taxon>Embryophyta</taxon>
        <taxon>Tracheophyta</taxon>
        <taxon>Spermatophyta</taxon>
        <taxon>Magnoliopsida</taxon>
        <taxon>eudicotyledons</taxon>
        <taxon>Gunneridae</taxon>
        <taxon>Pentapetalae</taxon>
        <taxon>asterids</taxon>
        <taxon>lamiids</taxon>
        <taxon>Lamiales</taxon>
        <taxon>Orobanchaceae</taxon>
        <taxon>Buchnereae</taxon>
        <taxon>Striga</taxon>
    </lineage>
</organism>
<dbReference type="OrthoDB" id="1745081at2759"/>
<name>A0A9N7NE35_STRHE</name>
<proteinExistence type="predicted"/>
<dbReference type="AlphaFoldDB" id="A0A9N7NE35"/>
<dbReference type="PANTHER" id="PTHR46890">
    <property type="entry name" value="NON-LTR RETROLELEMENT REVERSE TRANSCRIPTASE-LIKE PROTEIN-RELATED"/>
    <property type="match status" value="1"/>
</dbReference>
<protein>
    <recommendedName>
        <fullName evidence="3">Reverse transcriptase domain-containing protein</fullName>
    </recommendedName>
</protein>
<dbReference type="EMBL" id="CACSLK010027834">
    <property type="protein sequence ID" value="CAA0832622.1"/>
    <property type="molecule type" value="Genomic_DNA"/>
</dbReference>
<evidence type="ECO:0008006" key="3">
    <source>
        <dbReference type="Google" id="ProtNLM"/>
    </source>
</evidence>
<evidence type="ECO:0000313" key="1">
    <source>
        <dbReference type="EMBL" id="CAA0832622.1"/>
    </source>
</evidence>
<dbReference type="InterPro" id="IPR043502">
    <property type="entry name" value="DNA/RNA_pol_sf"/>
</dbReference>
<gene>
    <name evidence="1" type="ORF">SHERM_27896</name>
</gene>
<dbReference type="SUPFAM" id="SSF56219">
    <property type="entry name" value="DNase I-like"/>
    <property type="match status" value="1"/>
</dbReference>
<dbReference type="SUPFAM" id="SSF56672">
    <property type="entry name" value="DNA/RNA polymerases"/>
    <property type="match status" value="1"/>
</dbReference>
<comment type="caution">
    <text evidence="1">The sequence shown here is derived from an EMBL/GenBank/DDBJ whole genome shotgun (WGS) entry which is preliminary data.</text>
</comment>
<dbReference type="Proteomes" id="UP001153555">
    <property type="component" value="Unassembled WGS sequence"/>
</dbReference>
<evidence type="ECO:0000313" key="2">
    <source>
        <dbReference type="Proteomes" id="UP001153555"/>
    </source>
</evidence>
<dbReference type="PANTHER" id="PTHR46890:SF48">
    <property type="entry name" value="RNA-DIRECTED DNA POLYMERASE"/>
    <property type="match status" value="1"/>
</dbReference>
<dbReference type="Gene3D" id="3.60.10.10">
    <property type="entry name" value="Endonuclease/exonuclease/phosphatase"/>
    <property type="match status" value="1"/>
</dbReference>
<dbReference type="InterPro" id="IPR036691">
    <property type="entry name" value="Endo/exonu/phosph_ase_sf"/>
</dbReference>
<sequence>MGSTPVNSIRHPASVGVHNMDDRGTYVFKDIVVLSWNVRGIVNKYSQRQLKDLLILHRPTFCFVMEPQCIFGRHEAWLHHCGYDRLFISEAAGRSGGIWLLQKSGHPFRVSVRHTSSRMISISIEHGGFHWAITGIYASPSFRDRLTDWDSLKAARLTCVGPWCVIGDWNEVTGPSHSTGCAFIQQRADILNDVLQHCDLTVMKNIGPPFTWRRSSTGVNIHSQKCLDYVTADSDWFGNFPFGMVETLNRGNSDHNPLLLHCCRKSNTQGLPQSPFRWHEAWADHLDYLNVLIDNWDLGNSDFLLNLNSVRDASFSFNRTCFDSARLTLLEGQLLKEYNTILHQKEPIWFQKSREKILLHGDRNTRYFQTAAKIHKNKSAIHGLQIDNCWTSDETLLRGHAMAHFESRFTDSPDIPIGCDFTEPLVPPAPNTVLSITHTVSNMEIKRAVDSCFSYSAPGPDGFPAAFYKKFWHHIGPDMCEFIRTIFANGHFRPSLGFSYLCLIRKITTPLTIKDYRPISLCNVVYKFVTKVILYWLRPILVQCIGLEQSAFLPGRGTSNNAIVLHEVLMTG</sequence>
<keyword evidence="2" id="KW-1185">Reference proteome</keyword>
<dbReference type="InterPro" id="IPR052343">
    <property type="entry name" value="Retrotransposon-Effector_Assoc"/>
</dbReference>
<accession>A0A9N7NE35</accession>
<reference evidence="1" key="1">
    <citation type="submission" date="2019-12" db="EMBL/GenBank/DDBJ databases">
        <authorList>
            <person name="Scholes J."/>
        </authorList>
    </citation>
    <scope>NUCLEOTIDE SEQUENCE</scope>
</reference>